<evidence type="ECO:0000313" key="9">
    <source>
        <dbReference type="Proteomes" id="UP000812440"/>
    </source>
</evidence>
<dbReference type="InterPro" id="IPR011026">
    <property type="entry name" value="WAS_C"/>
</dbReference>
<feature type="domain" description="WH2" evidence="7">
    <location>
        <begin position="338"/>
        <end position="355"/>
    </location>
</feature>
<evidence type="ECO:0000256" key="3">
    <source>
        <dbReference type="ARBA" id="ARBA00022553"/>
    </source>
</evidence>
<organism evidence="8 9">
    <name type="scientific">Hymenochirus boettgeri</name>
    <name type="common">Congo dwarf clawed frog</name>
    <dbReference type="NCBI Taxonomy" id="247094"/>
    <lineage>
        <taxon>Eukaryota</taxon>
        <taxon>Metazoa</taxon>
        <taxon>Chordata</taxon>
        <taxon>Craniata</taxon>
        <taxon>Vertebrata</taxon>
        <taxon>Euteleostomi</taxon>
        <taxon>Amphibia</taxon>
        <taxon>Batrachia</taxon>
        <taxon>Anura</taxon>
        <taxon>Pipoidea</taxon>
        <taxon>Pipidae</taxon>
        <taxon>Pipinae</taxon>
        <taxon>Hymenochirus</taxon>
    </lineage>
</organism>
<evidence type="ECO:0000259" key="6">
    <source>
        <dbReference type="PROSITE" id="PS50108"/>
    </source>
</evidence>
<dbReference type="InterPro" id="IPR003124">
    <property type="entry name" value="WH2_dom"/>
</dbReference>
<dbReference type="InterPro" id="IPR036936">
    <property type="entry name" value="CRIB_dom_sf"/>
</dbReference>
<keyword evidence="4" id="KW-0206">Cytoskeleton</keyword>
<evidence type="ECO:0000313" key="8">
    <source>
        <dbReference type="EMBL" id="KAG8436257.1"/>
    </source>
</evidence>
<feature type="region of interest" description="Disordered" evidence="5">
    <location>
        <begin position="129"/>
        <end position="155"/>
    </location>
</feature>
<dbReference type="GO" id="GO:0003779">
    <property type="term" value="F:actin binding"/>
    <property type="evidence" value="ECO:0007669"/>
    <property type="project" value="InterPro"/>
</dbReference>
<feature type="compositionally biased region" description="Polar residues" evidence="5">
    <location>
        <begin position="130"/>
        <end position="150"/>
    </location>
</feature>
<gene>
    <name evidence="8" type="ORF">GDO86_007382</name>
</gene>
<dbReference type="CDD" id="cd00132">
    <property type="entry name" value="CRIB"/>
    <property type="match status" value="1"/>
</dbReference>
<accession>A0A8T2IXH7</accession>
<evidence type="ECO:0000256" key="5">
    <source>
        <dbReference type="SAM" id="MobiDB-lite"/>
    </source>
</evidence>
<evidence type="ECO:0000256" key="2">
    <source>
        <dbReference type="ARBA" id="ARBA00022490"/>
    </source>
</evidence>
<dbReference type="FunFam" id="3.90.810.10:FF:000003">
    <property type="entry name" value="Neural Wiskott-Aldrich syndrome protein-like"/>
    <property type="match status" value="1"/>
</dbReference>
<evidence type="ECO:0000259" key="7">
    <source>
        <dbReference type="PROSITE" id="PS51082"/>
    </source>
</evidence>
<name>A0A8T2IXH7_9PIPI</name>
<dbReference type="Proteomes" id="UP000812440">
    <property type="component" value="Chromosome 4"/>
</dbReference>
<comment type="caution">
    <text evidence="8">The sequence shown here is derived from an EMBL/GenBank/DDBJ whole genome shotgun (WGS) entry which is preliminary data.</text>
</comment>
<dbReference type="SMART" id="SM00285">
    <property type="entry name" value="PBD"/>
    <property type="match status" value="1"/>
</dbReference>
<dbReference type="PROSITE" id="PS51082">
    <property type="entry name" value="WH2"/>
    <property type="match status" value="1"/>
</dbReference>
<dbReference type="InterPro" id="IPR000095">
    <property type="entry name" value="CRIB_dom"/>
</dbReference>
<keyword evidence="3" id="KW-0597">Phosphoprotein</keyword>
<evidence type="ECO:0000256" key="1">
    <source>
        <dbReference type="ARBA" id="ARBA00004245"/>
    </source>
</evidence>
<evidence type="ECO:0000256" key="4">
    <source>
        <dbReference type="ARBA" id="ARBA00023212"/>
    </source>
</evidence>
<dbReference type="Gene3D" id="3.90.810.10">
    <property type="entry name" value="CRIB domain"/>
    <property type="match status" value="2"/>
</dbReference>
<dbReference type="GO" id="GO:0005856">
    <property type="term" value="C:cytoskeleton"/>
    <property type="evidence" value="ECO:0007669"/>
    <property type="project" value="UniProtKB-SubCell"/>
</dbReference>
<dbReference type="SUPFAM" id="SSF47912">
    <property type="entry name" value="Wiscott-Aldrich syndrome protein, WASP, C-terminal domain"/>
    <property type="match status" value="2"/>
</dbReference>
<dbReference type="AlphaFoldDB" id="A0A8T2IXH7"/>
<dbReference type="PROSITE" id="PS50108">
    <property type="entry name" value="CRIB"/>
    <property type="match status" value="1"/>
</dbReference>
<proteinExistence type="predicted"/>
<keyword evidence="9" id="KW-1185">Reference proteome</keyword>
<keyword evidence="2" id="KW-0963">Cytoplasm</keyword>
<dbReference type="Pfam" id="PF00786">
    <property type="entry name" value="PBD"/>
    <property type="match status" value="1"/>
</dbReference>
<dbReference type="GO" id="GO:0007015">
    <property type="term" value="P:actin filament organization"/>
    <property type="evidence" value="ECO:0007669"/>
    <property type="project" value="InterPro"/>
</dbReference>
<sequence>MDLFNVIGSFFQVPEARAQNVSIYYSPKESFKGQTLKRKLSKSDIGSPSNFKHITHVGWDSGTNVDTWSDGDLKRLFNLAGIKEEHLRDKEISRKIFAVIEKKGGMEAVRKESHRMKLVETPSPRYRLRSWSSTGLTPSKTSNSPAINSSKAPKIPLAKLPPSFSSYYSVKGVPATPPSCCLRSVNPLTSPSPVLKYSTPVLSSTQENRDSDSIISTIKKKKDGMKHPPLPPRPPTLSANCSTVVPLPPLSKSAPKLSFKGSSFCQCQFPASCQHHNLELNGPPLPPPLPPFFNKASNGSMGCLHSVSCPADVPSNVQLKEMSQNETVDEEVKEQHKDPSLFLEQIKRGIQLKTVSQTKKKPHNPNATIVSALMDVIQKRHKALHSSDDEAEDDEWED</sequence>
<reference evidence="8" key="1">
    <citation type="thesis" date="2020" institute="ProQuest LLC" country="789 East Eisenhower Parkway, Ann Arbor, MI, USA">
        <title>Comparative Genomics and Chromosome Evolution.</title>
        <authorList>
            <person name="Mudd A.B."/>
        </authorList>
    </citation>
    <scope>NUCLEOTIDE SEQUENCE</scope>
    <source>
        <strain evidence="8">Female2</strain>
        <tissue evidence="8">Blood</tissue>
    </source>
</reference>
<comment type="subcellular location">
    <subcellularLocation>
        <location evidence="1">Cytoplasm</location>
        <location evidence="1">Cytoskeleton</location>
    </subcellularLocation>
</comment>
<protein>
    <submittedName>
        <fullName evidence="8">Uncharacterized protein</fullName>
    </submittedName>
</protein>
<dbReference type="OrthoDB" id="8963340at2759"/>
<feature type="domain" description="CRIB" evidence="6">
    <location>
        <begin position="45"/>
        <end position="58"/>
    </location>
</feature>
<dbReference type="EMBL" id="JAACNH010000007">
    <property type="protein sequence ID" value="KAG8436257.1"/>
    <property type="molecule type" value="Genomic_DNA"/>
</dbReference>